<reference evidence="1 2" key="1">
    <citation type="journal article" date="2024" name="Microorganisms">
        <title>The Citizen Phage Library: Rapid Isolation of Phages for the Treatment of Antibiotic Resistant Infections in the UK.</title>
        <authorList>
            <person name="Fletcher J."/>
            <person name="Manley R."/>
            <person name="Fitch C."/>
            <person name="Bugert C."/>
            <person name="Moore K."/>
            <person name="Farbos A."/>
            <person name="Michelsen M."/>
            <person name="Alathari S."/>
            <person name="Senior N."/>
            <person name="Mills A."/>
            <person name="Whitehead N."/>
            <person name="Soothill J."/>
            <person name="Michell S."/>
            <person name="Temperton B."/>
        </authorList>
    </citation>
    <scope>NUCLEOTIDE SEQUENCE [LARGE SCALE GENOMIC DNA]</scope>
</reference>
<keyword evidence="2" id="KW-1185">Reference proteome</keyword>
<dbReference type="Proteomes" id="UP001367298">
    <property type="component" value="Segment"/>
</dbReference>
<name>A0ABZ2ENV0_9CAUD</name>
<protein>
    <submittedName>
        <fullName evidence="1">Uncharacterized protein</fullName>
    </submittedName>
</protein>
<sequence length="29" mass="3270">MWSYRTDIQLTLTNGRVKLKVITSGGLCD</sequence>
<evidence type="ECO:0000313" key="1">
    <source>
        <dbReference type="EMBL" id="WWD14828.1"/>
    </source>
</evidence>
<proteinExistence type="predicted"/>
<evidence type="ECO:0000313" key="2">
    <source>
        <dbReference type="Proteomes" id="UP001367298"/>
    </source>
</evidence>
<dbReference type="EMBL" id="OR896852">
    <property type="protein sequence ID" value="WWD14828.1"/>
    <property type="molecule type" value="Genomic_DNA"/>
</dbReference>
<accession>A0ABZ2ENV0</accession>
<organism evidence="1 2">
    <name type="scientific">Klebsiella phage Bumbleweed</name>
    <dbReference type="NCBI Taxonomy" id="3098261"/>
    <lineage>
        <taxon>Viruses</taxon>
        <taxon>Duplodnaviria</taxon>
        <taxon>Heunggongvirae</taxon>
        <taxon>Uroviricota</taxon>
        <taxon>Caudoviricetes</taxon>
        <taxon>Autographivirales</taxon>
        <taxon>Autotranscriptaviridae</taxon>
        <taxon>Studiervirinae</taxon>
        <taxon>Teetrevirus</taxon>
        <taxon>Teetrevirus bumbleweed</taxon>
    </lineage>
</organism>
<gene>
    <name evidence="1" type="ORF">CPL00372_CDS0016</name>
</gene>